<organism evidence="8 9">
    <name type="scientific">Rhizopus oryzae</name>
    <name type="common">Mucormycosis agent</name>
    <name type="synonym">Rhizopus arrhizus var. delemar</name>
    <dbReference type="NCBI Taxonomy" id="64495"/>
    <lineage>
        <taxon>Eukaryota</taxon>
        <taxon>Fungi</taxon>
        <taxon>Fungi incertae sedis</taxon>
        <taxon>Mucoromycota</taxon>
        <taxon>Mucoromycotina</taxon>
        <taxon>Mucoromycetes</taxon>
        <taxon>Mucorales</taxon>
        <taxon>Mucorineae</taxon>
        <taxon>Rhizopodaceae</taxon>
        <taxon>Rhizopus</taxon>
    </lineage>
</organism>
<comment type="caution">
    <text evidence="8">The sequence shown here is derived from an EMBL/GenBank/DDBJ whole genome shotgun (WGS) entry which is preliminary data.</text>
</comment>
<reference evidence="8" key="1">
    <citation type="journal article" date="2020" name="Microb. Genom.">
        <title>Genetic diversity of clinical and environmental Mucorales isolates obtained from an investigation of mucormycosis cases among solid organ transplant recipients.</title>
        <authorList>
            <person name="Nguyen M.H."/>
            <person name="Kaul D."/>
            <person name="Muto C."/>
            <person name="Cheng S.J."/>
            <person name="Richter R.A."/>
            <person name="Bruno V.M."/>
            <person name="Liu G."/>
            <person name="Beyhan S."/>
            <person name="Sundermann A.J."/>
            <person name="Mounaud S."/>
            <person name="Pasculle A.W."/>
            <person name="Nierman W.C."/>
            <person name="Driscoll E."/>
            <person name="Cumbie R."/>
            <person name="Clancy C.J."/>
            <person name="Dupont C.L."/>
        </authorList>
    </citation>
    <scope>NUCLEOTIDE SEQUENCE</scope>
    <source>
        <strain evidence="8">GL11</strain>
    </source>
</reference>
<dbReference type="GO" id="GO:0051285">
    <property type="term" value="C:cell cortex of cell tip"/>
    <property type="evidence" value="ECO:0007669"/>
    <property type="project" value="TreeGrafter"/>
</dbReference>
<keyword evidence="5 6" id="KW-0175">Coiled coil</keyword>
<keyword evidence="3" id="KW-0963">Cytoplasm</keyword>
<accession>A0A9P6X7Z2</accession>
<evidence type="ECO:0000313" key="8">
    <source>
        <dbReference type="EMBL" id="KAG1307437.1"/>
    </source>
</evidence>
<evidence type="ECO:0000256" key="5">
    <source>
        <dbReference type="ARBA" id="ARBA00023054"/>
    </source>
</evidence>
<dbReference type="PANTHER" id="PTHR23244:SF456">
    <property type="entry name" value="MULTIPLE EPIDERMAL GROWTH FACTOR-LIKE DOMAINS PROTEIN 8"/>
    <property type="match status" value="1"/>
</dbReference>
<proteinExistence type="predicted"/>
<evidence type="ECO:0000256" key="1">
    <source>
        <dbReference type="ARBA" id="ARBA00004496"/>
    </source>
</evidence>
<dbReference type="Pfam" id="PF24681">
    <property type="entry name" value="Kelch_KLHDC2_KLHL20_DRC7"/>
    <property type="match status" value="1"/>
</dbReference>
<protein>
    <submittedName>
        <fullName evidence="8">Uncharacterized protein</fullName>
    </submittedName>
</protein>
<evidence type="ECO:0000256" key="6">
    <source>
        <dbReference type="SAM" id="Coils"/>
    </source>
</evidence>
<keyword evidence="4" id="KW-0677">Repeat</keyword>
<feature type="coiled-coil region" evidence="6">
    <location>
        <begin position="701"/>
        <end position="735"/>
    </location>
</feature>
<sequence>MTLFSKFTKANSSEKTIHPWSQRKLSGSSAALPRFGHGAAMIDNQHLLVFGGFHKGSIKKNLFLIDTNTMSASAIHASGDIPSPRGSTAIVSIDGLMLLFGGEPINSGEVWDPQLYILHTHSNQWSKIRISGNPPRGRSGHTMSAHNGSIYVWGGHHQGQYLNDLSKAEWQLIPYTNQAPSPRAGHISVAYDNKLYIFGGVDGSHLYNDIWYFDILTQTWNQVNAVGYIPTPRESCGATLVDDTIYIFGGRGINGVPLGDLYAFRIKNQRWFTFQNMGVPPSARYGASLTSNQSKIYVYGGECLHGKAEDGPYVHILDCSKIKYPPENSTLKNEEKDQLVTKLNPSKTMLNDVKDTQQTNAINKSNVTDLVQSTKLEYIKLSNPPRNLEEYSDRASSKTSIETQSDTHKLSHIKGREPMSRTPSPRPPRGGIPAGVSNRVSAPNSEEKGNLLKEILVRDTIISEMKKKEQWWRTEVSILRHTCSHSEEAFSNEDKIQDAMLFEFKKDKDENRLLLEQLVQTKAEVRKIKNSVSKQMDSLMHNLSKPESIRAAALEEAAYYKARYTAIKSRDRIALNLLEADRVGLLEHRLKEAYTQKESINTLLTQVQRRSQEDQTARLLAEERASVAQKQSEVAQEAHQAALEKTSKLYGQLLKTEAKCREDAIRIAHLSSSLVNQLSLKEDCLDLSEMHIKTVRLEATNIKYRNEVAALLKQLEECQDEQESLKSMLAEKEHAYAESLLELEKTRIELDLVRRSTTNRSTENGIEIATSSK</sequence>
<dbReference type="EMBL" id="JAANQT010000946">
    <property type="protein sequence ID" value="KAG1307437.1"/>
    <property type="molecule type" value="Genomic_DNA"/>
</dbReference>
<feature type="region of interest" description="Disordered" evidence="7">
    <location>
        <begin position="386"/>
        <end position="446"/>
    </location>
</feature>
<feature type="compositionally biased region" description="Basic and acidic residues" evidence="7">
    <location>
        <begin position="405"/>
        <end position="419"/>
    </location>
</feature>
<keyword evidence="9" id="KW-1185">Reference proteome</keyword>
<dbReference type="GO" id="GO:0061245">
    <property type="term" value="P:establishment or maintenance of bipolar cell polarity"/>
    <property type="evidence" value="ECO:0007669"/>
    <property type="project" value="TreeGrafter"/>
</dbReference>
<evidence type="ECO:0000256" key="2">
    <source>
        <dbReference type="ARBA" id="ARBA00022441"/>
    </source>
</evidence>
<keyword evidence="2" id="KW-0880">Kelch repeat</keyword>
<dbReference type="AlphaFoldDB" id="A0A9P6X7Z2"/>
<dbReference type="InterPro" id="IPR015915">
    <property type="entry name" value="Kelch-typ_b-propeller"/>
</dbReference>
<evidence type="ECO:0000256" key="4">
    <source>
        <dbReference type="ARBA" id="ARBA00022737"/>
    </source>
</evidence>
<comment type="subcellular location">
    <subcellularLocation>
        <location evidence="1">Cytoplasm</location>
    </subcellularLocation>
</comment>
<feature type="compositionally biased region" description="Basic and acidic residues" evidence="7">
    <location>
        <begin position="387"/>
        <end position="396"/>
    </location>
</feature>
<name>A0A9P6X7Z2_RHIOR</name>
<dbReference type="InterPro" id="IPR006652">
    <property type="entry name" value="Kelch_1"/>
</dbReference>
<gene>
    <name evidence="8" type="ORF">G6F64_006818</name>
</gene>
<dbReference type="OrthoDB" id="45365at2759"/>
<dbReference type="FunFam" id="2.120.10.80:FF:000049">
    <property type="entry name" value="Cell polarity protein (Tea1)"/>
    <property type="match status" value="1"/>
</dbReference>
<dbReference type="PANTHER" id="PTHR23244">
    <property type="entry name" value="KELCH REPEAT DOMAIN"/>
    <property type="match status" value="1"/>
</dbReference>
<dbReference type="SMART" id="SM00612">
    <property type="entry name" value="Kelch"/>
    <property type="match status" value="4"/>
</dbReference>
<dbReference type="SUPFAM" id="SSF117281">
    <property type="entry name" value="Kelch motif"/>
    <property type="match status" value="1"/>
</dbReference>
<evidence type="ECO:0000256" key="7">
    <source>
        <dbReference type="SAM" id="MobiDB-lite"/>
    </source>
</evidence>
<dbReference type="Gene3D" id="2.120.10.80">
    <property type="entry name" value="Kelch-type beta propeller"/>
    <property type="match status" value="2"/>
</dbReference>
<evidence type="ECO:0000256" key="3">
    <source>
        <dbReference type="ARBA" id="ARBA00022490"/>
    </source>
</evidence>
<dbReference type="Proteomes" id="UP000716291">
    <property type="component" value="Unassembled WGS sequence"/>
</dbReference>
<evidence type="ECO:0000313" key="9">
    <source>
        <dbReference type="Proteomes" id="UP000716291"/>
    </source>
</evidence>